<organism evidence="14 15">
    <name type="scientific">Tepidiforma thermophila (strain KCTC 52669 / CGMCC 1.13589 / G233)</name>
    <dbReference type="NCBI Taxonomy" id="2761530"/>
    <lineage>
        <taxon>Bacteria</taxon>
        <taxon>Bacillati</taxon>
        <taxon>Chloroflexota</taxon>
        <taxon>Tepidiformia</taxon>
        <taxon>Tepidiformales</taxon>
        <taxon>Tepidiformaceae</taxon>
        <taxon>Tepidiforma</taxon>
    </lineage>
</organism>
<dbReference type="Proteomes" id="UP000223071">
    <property type="component" value="Unassembled WGS sequence"/>
</dbReference>
<dbReference type="InterPro" id="IPR027417">
    <property type="entry name" value="P-loop_NTPase"/>
</dbReference>
<sequence length="312" mass="34772">MLRRLVAIVGATGTGKSAAALELAQRLGGEIVNADSRQVYRGMDIGTAKPTPAERRLVRHHLYDIRDPREGYSLAEYRADARAAFEAIWARGSFPWLVGGTPQYAWAILENWQVPAVPPDPGLRAALQAFADAAGPAALHARLAAVDPASAARIDPRNVRRVIRALEVYEKTGRPISAWQQKGAPDFEYLLFAIDVPRRELYRRVDERVERMFAAGLVDEVRALLDAGVPPDAPAMSSIGYAETVAFLQGRLTLADAIERTKRATHRLVRSQEQWFRRDDPRITWVRDVDDIDLQVNIFTGACTNVIRGERR</sequence>
<dbReference type="Pfam" id="PF01715">
    <property type="entry name" value="IPPT"/>
    <property type="match status" value="1"/>
</dbReference>
<dbReference type="RefSeq" id="WP_098504301.1">
    <property type="nucleotide sequence ID" value="NZ_PDJQ01000001.1"/>
</dbReference>
<evidence type="ECO:0000256" key="10">
    <source>
        <dbReference type="HAMAP-Rule" id="MF_00185"/>
    </source>
</evidence>
<evidence type="ECO:0000256" key="2">
    <source>
        <dbReference type="ARBA" id="ARBA00003213"/>
    </source>
</evidence>
<dbReference type="Gene3D" id="1.10.20.140">
    <property type="match status" value="1"/>
</dbReference>
<comment type="cofactor">
    <cofactor evidence="1 10">
        <name>Mg(2+)</name>
        <dbReference type="ChEBI" id="CHEBI:18420"/>
    </cofactor>
</comment>
<dbReference type="InterPro" id="IPR039657">
    <property type="entry name" value="Dimethylallyltransferase"/>
</dbReference>
<dbReference type="EMBL" id="PDJQ01000001">
    <property type="protein sequence ID" value="PFG74949.1"/>
    <property type="molecule type" value="Genomic_DNA"/>
</dbReference>
<feature type="binding site" evidence="10">
    <location>
        <begin position="10"/>
        <end position="17"/>
    </location>
    <ligand>
        <name>ATP</name>
        <dbReference type="ChEBI" id="CHEBI:30616"/>
    </ligand>
</feature>
<dbReference type="EC" id="2.5.1.75" evidence="10"/>
<feature type="binding site" evidence="10">
    <location>
        <begin position="12"/>
        <end position="17"/>
    </location>
    <ligand>
        <name>substrate</name>
    </ligand>
</feature>
<keyword evidence="7 10" id="KW-0067">ATP-binding</keyword>
<evidence type="ECO:0000256" key="8">
    <source>
        <dbReference type="ARBA" id="ARBA00022842"/>
    </source>
</evidence>
<protein>
    <recommendedName>
        <fullName evidence="10">tRNA dimethylallyltransferase</fullName>
        <ecNumber evidence="10">2.5.1.75</ecNumber>
    </recommendedName>
    <alternativeName>
        <fullName evidence="10">Dimethylallyl diphosphate:tRNA dimethylallyltransferase</fullName>
        <shortName evidence="10">DMAPP:tRNA dimethylallyltransferase</shortName>
        <shortName evidence="10">DMATase</shortName>
    </alternativeName>
    <alternativeName>
        <fullName evidence="10">Isopentenyl-diphosphate:tRNA isopentenyltransferase</fullName>
        <shortName evidence="10">IPP transferase</shortName>
        <shortName evidence="10">IPPT</shortName>
        <shortName evidence="10">IPTase</shortName>
    </alternativeName>
</protein>
<evidence type="ECO:0000313" key="15">
    <source>
        <dbReference type="Proteomes" id="UP000223071"/>
    </source>
</evidence>
<dbReference type="InterPro" id="IPR018022">
    <property type="entry name" value="IPT"/>
</dbReference>
<keyword evidence="8 10" id="KW-0460">Magnesium</keyword>
<comment type="similarity">
    <text evidence="3 10 13">Belongs to the IPP transferase family.</text>
</comment>
<comment type="function">
    <text evidence="2 10 12">Catalyzes the transfer of a dimethylallyl group onto the adenine at position 37 in tRNAs that read codons beginning with uridine, leading to the formation of N6-(dimethylallyl)adenosine (i(6)A).</text>
</comment>
<evidence type="ECO:0000313" key="14">
    <source>
        <dbReference type="EMBL" id="PFG74949.1"/>
    </source>
</evidence>
<dbReference type="FunFam" id="1.10.20.140:FF:000001">
    <property type="entry name" value="tRNA dimethylallyltransferase"/>
    <property type="match status" value="1"/>
</dbReference>
<accession>A0A2A9HJC0</accession>
<keyword evidence="6 10" id="KW-0547">Nucleotide-binding</keyword>
<reference evidence="14 15" key="1">
    <citation type="submission" date="2017-09" db="EMBL/GenBank/DDBJ databases">
        <title>Sequencing the genomes of two abundant thermophiles in Great Basin hot springs: Thermocrinis jamiesonii and novel Chloroflexi Thermoflexus hugenholtzii.</title>
        <authorList>
            <person name="Hedlund B."/>
        </authorList>
    </citation>
    <scope>NUCLEOTIDE SEQUENCE [LARGE SCALE GENOMIC DNA]</scope>
    <source>
        <strain evidence="14 15">G233</strain>
    </source>
</reference>
<comment type="caution">
    <text evidence="14">The sequence shown here is derived from an EMBL/GenBank/DDBJ whole genome shotgun (WGS) entry which is preliminary data.</text>
</comment>
<dbReference type="SUPFAM" id="SSF52540">
    <property type="entry name" value="P-loop containing nucleoside triphosphate hydrolases"/>
    <property type="match status" value="2"/>
</dbReference>
<dbReference type="HAMAP" id="MF_00185">
    <property type="entry name" value="IPP_trans"/>
    <property type="match status" value="1"/>
</dbReference>
<evidence type="ECO:0000256" key="4">
    <source>
        <dbReference type="ARBA" id="ARBA00022679"/>
    </source>
</evidence>
<evidence type="ECO:0000256" key="9">
    <source>
        <dbReference type="ARBA" id="ARBA00049563"/>
    </source>
</evidence>
<feature type="site" description="Interaction with substrate tRNA" evidence="10">
    <location>
        <position position="101"/>
    </location>
</feature>
<evidence type="ECO:0000256" key="12">
    <source>
        <dbReference type="RuleBase" id="RU003784"/>
    </source>
</evidence>
<dbReference type="GO" id="GO:0005524">
    <property type="term" value="F:ATP binding"/>
    <property type="evidence" value="ECO:0007669"/>
    <property type="project" value="UniProtKB-UniRule"/>
</dbReference>
<evidence type="ECO:0000256" key="11">
    <source>
        <dbReference type="RuleBase" id="RU003783"/>
    </source>
</evidence>
<comment type="catalytic activity">
    <reaction evidence="9 10 11">
        <text>adenosine(37) in tRNA + dimethylallyl diphosphate = N(6)-dimethylallyladenosine(37) in tRNA + diphosphate</text>
        <dbReference type="Rhea" id="RHEA:26482"/>
        <dbReference type="Rhea" id="RHEA-COMP:10162"/>
        <dbReference type="Rhea" id="RHEA-COMP:10375"/>
        <dbReference type="ChEBI" id="CHEBI:33019"/>
        <dbReference type="ChEBI" id="CHEBI:57623"/>
        <dbReference type="ChEBI" id="CHEBI:74411"/>
        <dbReference type="ChEBI" id="CHEBI:74415"/>
        <dbReference type="EC" id="2.5.1.75"/>
    </reaction>
</comment>
<evidence type="ECO:0000256" key="6">
    <source>
        <dbReference type="ARBA" id="ARBA00022741"/>
    </source>
</evidence>
<evidence type="ECO:0000256" key="3">
    <source>
        <dbReference type="ARBA" id="ARBA00005842"/>
    </source>
</evidence>
<name>A0A2A9HJC0_TEPT2</name>
<comment type="caution">
    <text evidence="10">Lacks conserved residue(s) required for the propagation of feature annotation.</text>
</comment>
<dbReference type="GO" id="GO:0052381">
    <property type="term" value="F:tRNA dimethylallyltransferase activity"/>
    <property type="evidence" value="ECO:0007669"/>
    <property type="project" value="UniProtKB-UniRule"/>
</dbReference>
<dbReference type="PANTHER" id="PTHR11088">
    <property type="entry name" value="TRNA DIMETHYLALLYLTRANSFERASE"/>
    <property type="match status" value="1"/>
</dbReference>
<evidence type="ECO:0000256" key="1">
    <source>
        <dbReference type="ARBA" id="ARBA00001946"/>
    </source>
</evidence>
<feature type="site" description="Interaction with substrate tRNA" evidence="10">
    <location>
        <position position="124"/>
    </location>
</feature>
<dbReference type="GO" id="GO:0006400">
    <property type="term" value="P:tRNA modification"/>
    <property type="evidence" value="ECO:0007669"/>
    <property type="project" value="TreeGrafter"/>
</dbReference>
<gene>
    <name evidence="10" type="primary">miaA</name>
    <name evidence="14" type="ORF">A9A59_2202</name>
</gene>
<evidence type="ECO:0000256" key="13">
    <source>
        <dbReference type="RuleBase" id="RU003785"/>
    </source>
</evidence>
<evidence type="ECO:0000256" key="7">
    <source>
        <dbReference type="ARBA" id="ARBA00022840"/>
    </source>
</evidence>
<feature type="region of interest" description="Interaction with substrate tRNA" evidence="10">
    <location>
        <begin position="35"/>
        <end position="38"/>
    </location>
</feature>
<dbReference type="AlphaFoldDB" id="A0A2A9HJC0"/>
<dbReference type="NCBIfam" id="TIGR00174">
    <property type="entry name" value="miaA"/>
    <property type="match status" value="1"/>
</dbReference>
<proteinExistence type="inferred from homology"/>
<comment type="subunit">
    <text evidence="10">Monomer.</text>
</comment>
<dbReference type="Gene3D" id="3.40.50.300">
    <property type="entry name" value="P-loop containing nucleotide triphosphate hydrolases"/>
    <property type="match status" value="1"/>
</dbReference>
<dbReference type="PANTHER" id="PTHR11088:SF60">
    <property type="entry name" value="TRNA DIMETHYLALLYLTRANSFERASE"/>
    <property type="match status" value="1"/>
</dbReference>
<keyword evidence="15" id="KW-1185">Reference proteome</keyword>
<keyword evidence="4 10" id="KW-0808">Transferase</keyword>
<keyword evidence="5 10" id="KW-0819">tRNA processing</keyword>
<evidence type="ECO:0000256" key="5">
    <source>
        <dbReference type="ARBA" id="ARBA00022694"/>
    </source>
</evidence>